<keyword evidence="1" id="KW-0472">Membrane</keyword>
<accession>A0ABX8WP24</accession>
<dbReference type="Proteomes" id="UP000825799">
    <property type="component" value="Chromosome"/>
</dbReference>
<keyword evidence="1" id="KW-0812">Transmembrane</keyword>
<reference evidence="2 3" key="1">
    <citation type="submission" date="2021-08" db="EMBL/GenBank/DDBJ databases">
        <title>Devosia salina sp. nov., isolated from the South China Sea sediment.</title>
        <authorList>
            <person name="Zhou Z."/>
        </authorList>
    </citation>
    <scope>NUCLEOTIDE SEQUENCE [LARGE SCALE GENOMIC DNA]</scope>
    <source>
        <strain evidence="2 3">SCS-3</strain>
    </source>
</reference>
<feature type="transmembrane region" description="Helical" evidence="1">
    <location>
        <begin position="75"/>
        <end position="94"/>
    </location>
</feature>
<dbReference type="EMBL" id="CP080590">
    <property type="protein sequence ID" value="QYO78577.1"/>
    <property type="molecule type" value="Genomic_DNA"/>
</dbReference>
<proteinExistence type="predicted"/>
<protein>
    <submittedName>
        <fullName evidence="2">DUF4345 domain-containing protein</fullName>
    </submittedName>
</protein>
<dbReference type="RefSeq" id="WP_220307042.1">
    <property type="nucleotide sequence ID" value="NZ_CP080590.1"/>
</dbReference>
<dbReference type="InterPro" id="IPR025597">
    <property type="entry name" value="DUF4345"/>
</dbReference>
<name>A0ABX8WP24_9HYPH</name>
<evidence type="ECO:0000313" key="2">
    <source>
        <dbReference type="EMBL" id="QYO78577.1"/>
    </source>
</evidence>
<organism evidence="2 3">
    <name type="scientific">Devosia salina</name>
    <dbReference type="NCBI Taxonomy" id="2860336"/>
    <lineage>
        <taxon>Bacteria</taxon>
        <taxon>Pseudomonadati</taxon>
        <taxon>Pseudomonadota</taxon>
        <taxon>Alphaproteobacteria</taxon>
        <taxon>Hyphomicrobiales</taxon>
        <taxon>Devosiaceae</taxon>
        <taxon>Devosia</taxon>
    </lineage>
</organism>
<dbReference type="Pfam" id="PF14248">
    <property type="entry name" value="DUF4345"/>
    <property type="match status" value="1"/>
</dbReference>
<sequence>MNTLLTRLLLALGAVAALGLSLAILFLPGPFYASYGIDPTGQTSLLNELKAPALVIMAGGLIQAHAIVQPRGQAFALGIGLVFYLGFGLARPAALASDGLPSTALLGAMGFEIAIGLLFGLALWRDRLPANSG</sequence>
<keyword evidence="1" id="KW-1133">Transmembrane helix</keyword>
<feature type="transmembrane region" description="Helical" evidence="1">
    <location>
        <begin position="49"/>
        <end position="68"/>
    </location>
</feature>
<feature type="transmembrane region" description="Helical" evidence="1">
    <location>
        <begin position="100"/>
        <end position="124"/>
    </location>
</feature>
<keyword evidence="3" id="KW-1185">Reference proteome</keyword>
<evidence type="ECO:0000256" key="1">
    <source>
        <dbReference type="SAM" id="Phobius"/>
    </source>
</evidence>
<evidence type="ECO:0000313" key="3">
    <source>
        <dbReference type="Proteomes" id="UP000825799"/>
    </source>
</evidence>
<gene>
    <name evidence="2" type="ORF">K1X15_08575</name>
</gene>